<evidence type="ECO:0000313" key="1">
    <source>
        <dbReference type="EMBL" id="CAG6644855.1"/>
    </source>
</evidence>
<organism evidence="1">
    <name type="scientific">Cacopsylla melanoneura</name>
    <dbReference type="NCBI Taxonomy" id="428564"/>
    <lineage>
        <taxon>Eukaryota</taxon>
        <taxon>Metazoa</taxon>
        <taxon>Ecdysozoa</taxon>
        <taxon>Arthropoda</taxon>
        <taxon>Hexapoda</taxon>
        <taxon>Insecta</taxon>
        <taxon>Pterygota</taxon>
        <taxon>Neoptera</taxon>
        <taxon>Paraneoptera</taxon>
        <taxon>Hemiptera</taxon>
        <taxon>Sternorrhyncha</taxon>
        <taxon>Psylloidea</taxon>
        <taxon>Psyllidae</taxon>
        <taxon>Psyllinae</taxon>
        <taxon>Cacopsylla</taxon>
    </lineage>
</organism>
<name>A0A8D8W4Q0_9HEMI</name>
<accession>A0A8D8W4Q0</accession>
<reference evidence="1" key="1">
    <citation type="submission" date="2021-05" db="EMBL/GenBank/DDBJ databases">
        <authorList>
            <person name="Alioto T."/>
            <person name="Alioto T."/>
            <person name="Gomez Garrido J."/>
        </authorList>
    </citation>
    <scope>NUCLEOTIDE SEQUENCE</scope>
</reference>
<dbReference type="AlphaFoldDB" id="A0A8D8W4Q0"/>
<sequence length="145" mass="15856">MRPTTPTSISMTSEMNTVQTSQAVDQVTNPSYHILSPPIHPHRVVPTPTWVAPLSIAGEGGRVPHPQHQHHPHPPIRITIENPAPTSKLWTSSSRLLAQAAAQAPPVQPVPVINHHHHHVVPVSYSLPLRVRTRVSPGRVVRCPA</sequence>
<protein>
    <submittedName>
        <fullName evidence="1">Uncharacterized protein</fullName>
    </submittedName>
</protein>
<proteinExistence type="predicted"/>
<dbReference type="EMBL" id="HBUF01133869">
    <property type="protein sequence ID" value="CAG6644855.1"/>
    <property type="molecule type" value="Transcribed_RNA"/>
</dbReference>